<evidence type="ECO:0000256" key="6">
    <source>
        <dbReference type="ARBA" id="ARBA00023136"/>
    </source>
</evidence>
<feature type="transmembrane region" description="Helical" evidence="11">
    <location>
        <begin position="72"/>
        <end position="94"/>
    </location>
</feature>
<proteinExistence type="inferred from homology"/>
<evidence type="ECO:0000256" key="2">
    <source>
        <dbReference type="ARBA" id="ARBA00022475"/>
    </source>
</evidence>
<dbReference type="OMA" id="SHERRYM"/>
<evidence type="ECO:0000256" key="10">
    <source>
        <dbReference type="SAM" id="MobiDB-lite"/>
    </source>
</evidence>
<evidence type="ECO:0000256" key="9">
    <source>
        <dbReference type="ARBA" id="ARBA00061394"/>
    </source>
</evidence>
<keyword evidence="3 11" id="KW-0812">Transmembrane</keyword>
<evidence type="ECO:0000256" key="4">
    <source>
        <dbReference type="ARBA" id="ARBA00022989"/>
    </source>
</evidence>
<feature type="region of interest" description="Disordered" evidence="10">
    <location>
        <begin position="1"/>
        <end position="25"/>
    </location>
</feature>
<protein>
    <recommendedName>
        <fullName evidence="14">G-protein coupled receptors family 1 profile domain-containing protein</fullName>
    </recommendedName>
</protein>
<sequence length="275" mass="31595">MLEETSMTLNTTSTESSLGHNNTHNGTHCEPLSPRMTKNIVAVLICLFGLMGNGIVLWFFGCRIKRNPFTVYILNLAVTDLGFLLSLAGFLIILTAECFTCEDSQFDSDIYLLAAISTERCLSVLCPIWHKIHHPKHLSGCLCALLWTFSFLMNGLRFIFCSYGSHERRYMTRYVLLILNFPIITPIMVVSNLILFIRIQYISQHHQPGRLYIAILSINPVIYFLVGSYRKWQFRHSVKLALQRAFYEREDWALCFVCTILPEDRVRLLGVEEAS</sequence>
<dbReference type="AlphaFoldDB" id="A0A7M4ERR8"/>
<comment type="similarity">
    <text evidence="9">Belongs to the G-protein coupled receptor 1 family. Mas subfamily.</text>
</comment>
<organism evidence="12 13">
    <name type="scientific">Crocodylus porosus</name>
    <name type="common">Saltwater crocodile</name>
    <name type="synonym">Estuarine crocodile</name>
    <dbReference type="NCBI Taxonomy" id="8502"/>
    <lineage>
        <taxon>Eukaryota</taxon>
        <taxon>Metazoa</taxon>
        <taxon>Chordata</taxon>
        <taxon>Craniata</taxon>
        <taxon>Vertebrata</taxon>
        <taxon>Euteleostomi</taxon>
        <taxon>Archelosauria</taxon>
        <taxon>Archosauria</taxon>
        <taxon>Crocodylia</taxon>
        <taxon>Longirostres</taxon>
        <taxon>Crocodylidae</taxon>
        <taxon>Crocodylus</taxon>
    </lineage>
</organism>
<comment type="subcellular location">
    <subcellularLocation>
        <location evidence="1">Cell membrane</location>
        <topology evidence="1">Multi-pass membrane protein</topology>
    </subcellularLocation>
</comment>
<dbReference type="GO" id="GO:0005886">
    <property type="term" value="C:plasma membrane"/>
    <property type="evidence" value="ECO:0007669"/>
    <property type="project" value="UniProtKB-SubCell"/>
</dbReference>
<evidence type="ECO:0000256" key="11">
    <source>
        <dbReference type="SAM" id="Phobius"/>
    </source>
</evidence>
<evidence type="ECO:0008006" key="14">
    <source>
        <dbReference type="Google" id="ProtNLM"/>
    </source>
</evidence>
<dbReference type="Proteomes" id="UP000594220">
    <property type="component" value="Unplaced"/>
</dbReference>
<dbReference type="InterPro" id="IPR000276">
    <property type="entry name" value="GPCR_Rhodpsn"/>
</dbReference>
<evidence type="ECO:0000256" key="5">
    <source>
        <dbReference type="ARBA" id="ARBA00023040"/>
    </source>
</evidence>
<evidence type="ECO:0000313" key="12">
    <source>
        <dbReference type="Ensembl" id="ENSCPRP00005013785.1"/>
    </source>
</evidence>
<dbReference type="GeneTree" id="ENSGT01030000234639"/>
<reference evidence="12" key="2">
    <citation type="submission" date="2025-09" db="UniProtKB">
        <authorList>
            <consortium name="Ensembl"/>
        </authorList>
    </citation>
    <scope>IDENTIFICATION</scope>
</reference>
<keyword evidence="13" id="KW-1185">Reference proteome</keyword>
<dbReference type="InterPro" id="IPR026234">
    <property type="entry name" value="MRGPCRFAMILY"/>
</dbReference>
<dbReference type="PANTHER" id="PTHR11334">
    <property type="entry name" value="MAS-RELATED G-PROTEIN COUPLED RECEPTOR"/>
    <property type="match status" value="1"/>
</dbReference>
<evidence type="ECO:0000256" key="8">
    <source>
        <dbReference type="ARBA" id="ARBA00023224"/>
    </source>
</evidence>
<keyword evidence="4 11" id="KW-1133">Transmembrane helix</keyword>
<evidence type="ECO:0000256" key="3">
    <source>
        <dbReference type="ARBA" id="ARBA00022692"/>
    </source>
</evidence>
<dbReference type="Gene3D" id="1.20.1070.10">
    <property type="entry name" value="Rhodopsin 7-helix transmembrane proteins"/>
    <property type="match status" value="1"/>
</dbReference>
<evidence type="ECO:0000256" key="7">
    <source>
        <dbReference type="ARBA" id="ARBA00023170"/>
    </source>
</evidence>
<keyword evidence="2" id="KW-1003">Cell membrane</keyword>
<dbReference type="FunFam" id="1.20.1070.10:FF:000193">
    <property type="entry name" value="Mas-related G-protein coupled receptor member E"/>
    <property type="match status" value="1"/>
</dbReference>
<accession>A0A7M4ERR8</accession>
<name>A0A7M4ERR8_CROPO</name>
<dbReference type="Ensembl" id="ENSCPRT00005016186.1">
    <property type="protein sequence ID" value="ENSCPRP00005013785.1"/>
    <property type="gene ID" value="ENSCPRG00005009725.1"/>
</dbReference>
<evidence type="ECO:0000313" key="13">
    <source>
        <dbReference type="Proteomes" id="UP000594220"/>
    </source>
</evidence>
<dbReference type="GO" id="GO:0004930">
    <property type="term" value="F:G protein-coupled receptor activity"/>
    <property type="evidence" value="ECO:0007669"/>
    <property type="project" value="UniProtKB-KW"/>
</dbReference>
<evidence type="ECO:0000256" key="1">
    <source>
        <dbReference type="ARBA" id="ARBA00004651"/>
    </source>
</evidence>
<feature type="transmembrane region" description="Helical" evidence="11">
    <location>
        <begin position="211"/>
        <end position="229"/>
    </location>
</feature>
<keyword evidence="7" id="KW-0675">Receptor</keyword>
<reference evidence="12" key="1">
    <citation type="submission" date="2025-08" db="UniProtKB">
        <authorList>
            <consortium name="Ensembl"/>
        </authorList>
    </citation>
    <scope>IDENTIFICATION</scope>
</reference>
<dbReference type="SUPFAM" id="SSF81321">
    <property type="entry name" value="Family A G protein-coupled receptor-like"/>
    <property type="match status" value="1"/>
</dbReference>
<keyword evidence="5" id="KW-0297">G-protein coupled receptor</keyword>
<dbReference type="PANTHER" id="PTHR11334:SF29">
    <property type="entry name" value="MAS-RELATED G-PROTEIN COUPLED RECEPTOR MEMBER X2"/>
    <property type="match status" value="1"/>
</dbReference>
<feature type="transmembrane region" description="Helical" evidence="11">
    <location>
        <begin position="175"/>
        <end position="199"/>
    </location>
</feature>
<feature type="transmembrane region" description="Helical" evidence="11">
    <location>
        <begin position="144"/>
        <end position="163"/>
    </location>
</feature>
<keyword evidence="6 11" id="KW-0472">Membrane</keyword>
<keyword evidence="8" id="KW-0807">Transducer</keyword>
<feature type="transmembrane region" description="Helical" evidence="11">
    <location>
        <begin position="40"/>
        <end position="60"/>
    </location>
</feature>
<dbReference type="PRINTS" id="PR00237">
    <property type="entry name" value="GPCRRHODOPSN"/>
</dbReference>